<dbReference type="InterPro" id="IPR036388">
    <property type="entry name" value="WH-like_DNA-bd_sf"/>
</dbReference>
<evidence type="ECO:0000313" key="2">
    <source>
        <dbReference type="EMBL" id="QNO50167.1"/>
    </source>
</evidence>
<evidence type="ECO:0000259" key="1">
    <source>
        <dbReference type="Pfam" id="PF06056"/>
    </source>
</evidence>
<dbReference type="EMBL" id="MT631409">
    <property type="protein sequence ID" value="QNO50207.1"/>
    <property type="molecule type" value="Genomic_DNA"/>
</dbReference>
<dbReference type="InterPro" id="IPR010332">
    <property type="entry name" value="ATPase_terminase-su_N"/>
</dbReference>
<organism evidence="2">
    <name type="scientific">Candidatus Methanogaster sp. ANME-2c ERB4</name>
    <dbReference type="NCBI Taxonomy" id="2759911"/>
    <lineage>
        <taxon>Archaea</taxon>
        <taxon>Methanobacteriati</taxon>
        <taxon>Methanobacteriota</taxon>
        <taxon>Stenosarchaea group</taxon>
        <taxon>Methanomicrobia</taxon>
        <taxon>Methanosarcinales</taxon>
        <taxon>ANME-2 cluster</taxon>
        <taxon>Candidatus Methanogasteraceae</taxon>
        <taxon>Candidatus Methanogaster</taxon>
    </lineage>
</organism>
<reference evidence="2" key="1">
    <citation type="submission" date="2020-06" db="EMBL/GenBank/DDBJ databases">
        <title>Unique genomic features of the anaerobic methanotrophic archaea.</title>
        <authorList>
            <person name="Chadwick G.L."/>
            <person name="Skennerton C.T."/>
            <person name="Laso-Perez R."/>
            <person name="Leu A.O."/>
            <person name="Speth D.R."/>
            <person name="Yu H."/>
            <person name="Morgan-Lang C."/>
            <person name="Hatzenpichler R."/>
            <person name="Goudeau D."/>
            <person name="Malmstrom R."/>
            <person name="Brazelton W.J."/>
            <person name="Woyke T."/>
            <person name="Hallam S.J."/>
            <person name="Tyson G.W."/>
            <person name="Wegener G."/>
            <person name="Boetius A."/>
            <person name="Orphan V."/>
        </authorList>
    </citation>
    <scope>NUCLEOTIDE SEQUENCE</scope>
</reference>
<feature type="domain" description="Terminase ATPase subunit N-terminal" evidence="1">
    <location>
        <begin position="10"/>
        <end position="41"/>
    </location>
</feature>
<accession>A0A7G9YQ83</accession>
<dbReference type="Gene3D" id="1.10.10.10">
    <property type="entry name" value="Winged helix-like DNA-binding domain superfamily/Winged helix DNA-binding domain"/>
    <property type="match status" value="1"/>
</dbReference>
<dbReference type="EMBL" id="MT631406">
    <property type="protein sequence ID" value="QNO50167.1"/>
    <property type="molecule type" value="Genomic_DNA"/>
</dbReference>
<evidence type="ECO:0000313" key="3">
    <source>
        <dbReference type="EMBL" id="QNO50207.1"/>
    </source>
</evidence>
<dbReference type="Pfam" id="PF06056">
    <property type="entry name" value="Terminase_5"/>
    <property type="match status" value="1"/>
</dbReference>
<protein>
    <recommendedName>
        <fullName evidence="1">Terminase ATPase subunit N-terminal domain-containing protein</fullName>
    </recommendedName>
</protein>
<dbReference type="AlphaFoldDB" id="A0A7G9YQ83"/>
<gene>
    <name evidence="3" type="ORF">LIFGHNMI_00004</name>
    <name evidence="2" type="ORF">MOOMDFED_00036</name>
</gene>
<name>A0A7G9YQ83_9EURY</name>
<sequence length="41" mass="4851">MNKELLISKRKEAKELHEMGWSNHEMARQLLVSKKSVGKWV</sequence>
<proteinExistence type="predicted"/>